<dbReference type="AlphaFoldDB" id="A0A1B8B9E3"/>
<dbReference type="PANTHER" id="PTHR38166:SF1">
    <property type="entry name" value="C2H2-TYPE DOMAIN-CONTAINING PROTEIN"/>
    <property type="match status" value="1"/>
</dbReference>
<dbReference type="EMBL" id="LYXU01000001">
    <property type="protein sequence ID" value="OBS29332.1"/>
    <property type="molecule type" value="Genomic_DNA"/>
</dbReference>
<feature type="compositionally biased region" description="Acidic residues" evidence="1">
    <location>
        <begin position="315"/>
        <end position="324"/>
    </location>
</feature>
<feature type="region of interest" description="Disordered" evidence="1">
    <location>
        <begin position="1"/>
        <end position="41"/>
    </location>
</feature>
<dbReference type="PANTHER" id="PTHR38166">
    <property type="entry name" value="C2H2-TYPE DOMAIN-CONTAINING PROTEIN-RELATED"/>
    <property type="match status" value="1"/>
</dbReference>
<reference evidence="2 3" key="1">
    <citation type="submission" date="2016-06" db="EMBL/GenBank/DDBJ databases">
        <title>Living apart together: crosstalk between the core and supernumerary genomes in a fungal plant pathogen.</title>
        <authorList>
            <person name="Vanheule A."/>
            <person name="Audenaert K."/>
            <person name="Warris S."/>
            <person name="Van De Geest H."/>
            <person name="Schijlen E."/>
            <person name="Hofte M."/>
            <person name="De Saeger S."/>
            <person name="Haesaert G."/>
            <person name="Waalwijk C."/>
            <person name="Van Der Lee T."/>
        </authorList>
    </citation>
    <scope>NUCLEOTIDE SEQUENCE [LARGE SCALE GENOMIC DNA]</scope>
    <source>
        <strain evidence="2 3">2516</strain>
    </source>
</reference>
<evidence type="ECO:0000313" key="2">
    <source>
        <dbReference type="EMBL" id="OBS29332.1"/>
    </source>
</evidence>
<gene>
    <name evidence="2" type="ORF">FPOA_03268</name>
</gene>
<evidence type="ECO:0008006" key="4">
    <source>
        <dbReference type="Google" id="ProtNLM"/>
    </source>
</evidence>
<dbReference type="Proteomes" id="UP000091967">
    <property type="component" value="Unassembled WGS sequence"/>
</dbReference>
<comment type="caution">
    <text evidence="2">The sequence shown here is derived from an EMBL/GenBank/DDBJ whole genome shotgun (WGS) entry which is preliminary data.</text>
</comment>
<feature type="region of interest" description="Disordered" evidence="1">
    <location>
        <begin position="84"/>
        <end position="105"/>
    </location>
</feature>
<dbReference type="STRING" id="36050.A0A1B8B9E3"/>
<accession>A0A1B8B9E3</accession>
<organism evidence="2 3">
    <name type="scientific">Fusarium poae</name>
    <dbReference type="NCBI Taxonomy" id="36050"/>
    <lineage>
        <taxon>Eukaryota</taxon>
        <taxon>Fungi</taxon>
        <taxon>Dikarya</taxon>
        <taxon>Ascomycota</taxon>
        <taxon>Pezizomycotina</taxon>
        <taxon>Sordariomycetes</taxon>
        <taxon>Hypocreomycetidae</taxon>
        <taxon>Hypocreales</taxon>
        <taxon>Nectriaceae</taxon>
        <taxon>Fusarium</taxon>
    </lineage>
</organism>
<dbReference type="OMA" id="SHEEQWH"/>
<dbReference type="OrthoDB" id="3521097at2759"/>
<sequence length="667" mass="73977">MSNQIDESTQHAASNSPDTTAPAKPSLRVLEPGLSSREEDLDNGPLLLALGDSLEDPVIPYTGLDLASQHPSHRRLERIELPFMPPRRLEDRGPESLPSVSQSGASLSVPLEDSVVGERDACLFSSSYEFSWDQDSGLCFGGEPFGVARTPDDGFSKVDPGSERVFSEPEESITRLIGQDVQDSILASLNMAGIGSSVENRNPTILHGDLELVSTKSSISSSTASSLGTTDIDAIAEPSDPKVAIAMHKYAERAVELLMDDFYRSNASQTSKGRPRRALGKVTKSVLDNDEGKRRASNGKSRAEPKSGERKAVGGDEESEDEDSQDKKRKPSVNNEGKKSQRWACPYVKWRPMTYECKIRPTQLRGINAHIKNIHWIEHCDRCWSTYSTNKEKMAHQDYSPNCSPSDPSPGFITKEMYSKIFENKPNGLSHKDQWFRLYEILFPGEPRGFSPYVDEAMDGFMDLVEVLFRGPRSRKILDEVISESQFEGLEREQLIKIVRDEYLTRMCQDNDLKDDFLCTPAWRRTHVIGNAQCSPVDAAGTGKEITKCERLYNASPPSPEETHVSHQLSGPKPTGFPVFDQYISAGCPTLGDDNSSAYARLAEFQGPVGSVGLRDSEGYPQENFDSLSPGYFENAWCSNSQTDGDYKETIPDALSWGRKEVLFDQA</sequence>
<name>A0A1B8B9E3_FUSPO</name>
<evidence type="ECO:0000256" key="1">
    <source>
        <dbReference type="SAM" id="MobiDB-lite"/>
    </source>
</evidence>
<evidence type="ECO:0000313" key="3">
    <source>
        <dbReference type="Proteomes" id="UP000091967"/>
    </source>
</evidence>
<feature type="compositionally biased region" description="Basic and acidic residues" evidence="1">
    <location>
        <begin position="301"/>
        <end position="314"/>
    </location>
</feature>
<feature type="region of interest" description="Disordered" evidence="1">
    <location>
        <begin position="267"/>
        <end position="338"/>
    </location>
</feature>
<protein>
    <recommendedName>
        <fullName evidence="4">C2H2-type domain-containing protein</fullName>
    </recommendedName>
</protein>
<feature type="compositionally biased region" description="Polar residues" evidence="1">
    <location>
        <begin position="1"/>
        <end position="19"/>
    </location>
</feature>
<keyword evidence="3" id="KW-1185">Reference proteome</keyword>
<proteinExistence type="predicted"/>